<dbReference type="EMBL" id="CVQH01016668">
    <property type="protein sequence ID" value="CRK24100.1"/>
    <property type="molecule type" value="Genomic_DNA"/>
</dbReference>
<dbReference type="Proteomes" id="UP000045706">
    <property type="component" value="Unassembled WGS sequence"/>
</dbReference>
<reference evidence="4" key="2">
    <citation type="journal article" date="2021" name="Mol. Plant Pathol.">
        <title>A 20-kb lineage-specific genomic region tames virulence in pathogenic amphidiploid Verticillium longisporum.</title>
        <authorList>
            <person name="Harting R."/>
            <person name="Starke J."/>
            <person name="Kusch H."/>
            <person name="Poggeler S."/>
            <person name="Maurus I."/>
            <person name="Schluter R."/>
            <person name="Landesfeind M."/>
            <person name="Bulla I."/>
            <person name="Nowrousian M."/>
            <person name="de Jonge R."/>
            <person name="Stahlhut G."/>
            <person name="Hoff K.J."/>
            <person name="Asshauer K.P."/>
            <person name="Thurmer A."/>
            <person name="Stanke M."/>
            <person name="Daniel R."/>
            <person name="Morgenstern B."/>
            <person name="Thomma B.P.H.J."/>
            <person name="Kronstad J.W."/>
            <person name="Braus-Stromeyer S.A."/>
            <person name="Braus G.H."/>
        </authorList>
    </citation>
    <scope>NUCLEOTIDE SEQUENCE</scope>
    <source>
        <strain evidence="4">Vl32</strain>
    </source>
</reference>
<feature type="non-terminal residue" evidence="3">
    <location>
        <position position="789"/>
    </location>
</feature>
<dbReference type="PANTHER" id="PTHR40788">
    <property type="entry name" value="CLR5 DOMAIN-CONTAINING PROTEIN-RELATED"/>
    <property type="match status" value="1"/>
</dbReference>
<protein>
    <submittedName>
        <fullName evidence="3">Uncharacterized protein</fullName>
    </submittedName>
</protein>
<proteinExistence type="predicted"/>
<evidence type="ECO:0000256" key="1">
    <source>
        <dbReference type="SAM" id="MobiDB-lite"/>
    </source>
</evidence>
<dbReference type="OrthoDB" id="2922289at2759"/>
<dbReference type="PANTHER" id="PTHR40788:SF2">
    <property type="entry name" value="CLR5 DOMAIN-CONTAINING PROTEIN"/>
    <property type="match status" value="1"/>
</dbReference>
<dbReference type="EMBL" id="JAEMWZ010000128">
    <property type="protein sequence ID" value="KAG7134870.1"/>
    <property type="molecule type" value="Genomic_DNA"/>
</dbReference>
<dbReference type="STRING" id="100787.A0A0G4LQV1"/>
<dbReference type="EMBL" id="CVQI01005335">
    <property type="protein sequence ID" value="CRK14723.1"/>
    <property type="molecule type" value="Genomic_DNA"/>
</dbReference>
<sequence length="789" mass="89222">MSQPDPYAAFHPPGVRQIDAEELKTELDGLSPRIFAAWNQLQDIVKRHEATIQNRWSRKSKSKRKALLLEVLPTIPKDHLPDVEAWKKKPKSVIVDTENADAYLMPYINLEDLSKTEPLLIMLNARARNGPDEFAHSDVAAYRTGLVTQSIDRPFLNLYVMMFRGRKTPETYGELYHFDDHEDASDWAFEARGLTPGDGLNCLKIQAKLYEFLQQLCLKLLHDIPEGDLIGPSYPVTDEPPPVSANSAEAGTTSLSITSLESAYRLPARIDLDRLEAVVIAQVAELEDELWALREDPEAFANTILETKEHRQEMLLDTNGKPHPIHEPSRIHVLWERVITSVIVDKTVSLGLWHIVLEKVYTLHRALDAHKNQIDPAEDLPEKLAMAFYELFSILERMEAGPVTTLKISFPGSPPMRNLFQREPAPNAHTPMINTVSKPDAANKIEQEFIYIMGMMWNNQKRHLLTTKGLLDMLNSLLQKEPSANALLTPYIQEQLGHFALITECLHQLQLFQPWADTFEHKINESKDQINKDFSVKTQWMTAISQMSLGTAFVHLGVPTDGRFRYPAAKAKTKENIEAMRSAEASLDAFWSSFLQTYQHTLSPRIRDILIHRERQRTKPWAEPIKSTPSAKGRDAQLAGSVGGLHIKEQQVSSAPAKTKTKTRGASAPEKADAQPGAPATRSDAAQKKIQVDKRALKVFNALFFSSDPNQQASETNWSDFLYAMTKTGFAAEKIYGSVWQFTPTGLDSKKPLQLHEPHPSSKIPFWLGRRIGRRLNRTYGWDRAMFSA</sequence>
<dbReference type="AlphaFoldDB" id="A0A0G4LQV1"/>
<evidence type="ECO:0000313" key="2">
    <source>
        <dbReference type="EMBL" id="CRK14723.1"/>
    </source>
</evidence>
<dbReference type="Proteomes" id="UP000689129">
    <property type="component" value="Unassembled WGS sequence"/>
</dbReference>
<accession>A0A0G4LQV1</accession>
<name>A0A0G4LQV1_VERLO</name>
<reference evidence="5 6" key="1">
    <citation type="submission" date="2015-05" db="EMBL/GenBank/DDBJ databases">
        <authorList>
            <person name="Fogelqvist Johan"/>
        </authorList>
    </citation>
    <scope>NUCLEOTIDE SEQUENCE [LARGE SCALE GENOMIC DNA]</scope>
    <source>
        <strain evidence="3">VL1</strain>
        <strain evidence="2">VL2</strain>
    </source>
</reference>
<keyword evidence="5" id="KW-1185">Reference proteome</keyword>
<evidence type="ECO:0000313" key="4">
    <source>
        <dbReference type="EMBL" id="KAG7134870.1"/>
    </source>
</evidence>
<dbReference type="Proteomes" id="UP000044602">
    <property type="component" value="Unassembled WGS sequence"/>
</dbReference>
<evidence type="ECO:0000313" key="5">
    <source>
        <dbReference type="Proteomes" id="UP000044602"/>
    </source>
</evidence>
<feature type="region of interest" description="Disordered" evidence="1">
    <location>
        <begin position="647"/>
        <end position="688"/>
    </location>
</feature>
<evidence type="ECO:0000313" key="3">
    <source>
        <dbReference type="EMBL" id="CRK24100.1"/>
    </source>
</evidence>
<organism evidence="3 5">
    <name type="scientific">Verticillium longisporum</name>
    <name type="common">Verticillium dahliae var. longisporum</name>
    <dbReference type="NCBI Taxonomy" id="100787"/>
    <lineage>
        <taxon>Eukaryota</taxon>
        <taxon>Fungi</taxon>
        <taxon>Dikarya</taxon>
        <taxon>Ascomycota</taxon>
        <taxon>Pezizomycotina</taxon>
        <taxon>Sordariomycetes</taxon>
        <taxon>Hypocreomycetidae</taxon>
        <taxon>Glomerellales</taxon>
        <taxon>Plectosphaerellaceae</taxon>
        <taxon>Verticillium</taxon>
    </lineage>
</organism>
<gene>
    <name evidence="3" type="ORF">BN1708_003791</name>
    <name evidence="2" type="ORF">BN1723_010440</name>
    <name evidence="4" type="ORF">HYQ45_007227</name>
</gene>
<evidence type="ECO:0000313" key="6">
    <source>
        <dbReference type="Proteomes" id="UP000045706"/>
    </source>
</evidence>